<protein>
    <submittedName>
        <fullName evidence="1">Uncharacterized protein</fullName>
    </submittedName>
</protein>
<dbReference type="EMBL" id="CP039348">
    <property type="protein sequence ID" value="QCD90163.1"/>
    <property type="molecule type" value="Genomic_DNA"/>
</dbReference>
<organism evidence="1 3">
    <name type="scientific">Vigna unguiculata</name>
    <name type="common">Cowpea</name>
    <dbReference type="NCBI Taxonomy" id="3917"/>
    <lineage>
        <taxon>Eukaryota</taxon>
        <taxon>Viridiplantae</taxon>
        <taxon>Streptophyta</taxon>
        <taxon>Embryophyta</taxon>
        <taxon>Tracheophyta</taxon>
        <taxon>Spermatophyta</taxon>
        <taxon>Magnoliopsida</taxon>
        <taxon>eudicotyledons</taxon>
        <taxon>Gunneridae</taxon>
        <taxon>Pentapetalae</taxon>
        <taxon>rosids</taxon>
        <taxon>fabids</taxon>
        <taxon>Fabales</taxon>
        <taxon>Fabaceae</taxon>
        <taxon>Papilionoideae</taxon>
        <taxon>50 kb inversion clade</taxon>
        <taxon>NPAAA clade</taxon>
        <taxon>indigoferoid/millettioid clade</taxon>
        <taxon>Phaseoleae</taxon>
        <taxon>Vigna</taxon>
    </lineage>
</organism>
<evidence type="ECO:0000313" key="2">
    <source>
        <dbReference type="EMBL" id="QCD90163.1"/>
    </source>
</evidence>
<sequence length="169" mass="18779">MPQPQPWLPNPVRLPLRLAGAAPRRTIIGNTASPLLHQWARDYIFFSAPSAATTMHHARSCDPRHREQATASPSSRLRRASFFIHPAATTMAAPPRSRACLCRARKSPEPWLEPPTTPVLAPHPLPRDINHGTHHLFRSVSPTQICSELCTSISRARTRNTTVTLPSLQ</sequence>
<name>A0A4D6LMV8_VIGUN</name>
<gene>
    <name evidence="1" type="ORF">DEO72_LG4g1117</name>
    <name evidence="2" type="ORF">DEO72_LG4g1118</name>
</gene>
<reference evidence="1 3" key="1">
    <citation type="submission" date="2019-04" db="EMBL/GenBank/DDBJ databases">
        <title>An improved genome assembly and genetic linkage map for asparagus bean, Vigna unguiculata ssp. sesquipedialis.</title>
        <authorList>
            <person name="Xia Q."/>
            <person name="Zhang R."/>
            <person name="Dong Y."/>
        </authorList>
    </citation>
    <scope>NUCLEOTIDE SEQUENCE [LARGE SCALE GENOMIC DNA]</scope>
    <source>
        <tissue evidence="1">Leaf</tissue>
    </source>
</reference>
<dbReference type="AlphaFoldDB" id="A0A4D6LMV8"/>
<dbReference type="Proteomes" id="UP000501690">
    <property type="component" value="Linkage Group LG4"/>
</dbReference>
<dbReference type="EMBL" id="CP039348">
    <property type="protein sequence ID" value="QCD90162.1"/>
    <property type="molecule type" value="Genomic_DNA"/>
</dbReference>
<evidence type="ECO:0000313" key="3">
    <source>
        <dbReference type="Proteomes" id="UP000501690"/>
    </source>
</evidence>
<keyword evidence="3" id="KW-1185">Reference proteome</keyword>
<proteinExistence type="predicted"/>
<evidence type="ECO:0000313" key="1">
    <source>
        <dbReference type="EMBL" id="QCD90162.1"/>
    </source>
</evidence>
<accession>A0A4D6LMV8</accession>